<evidence type="ECO:0000259" key="2">
    <source>
        <dbReference type="Pfam" id="PF07883"/>
    </source>
</evidence>
<dbReference type="Pfam" id="PF07883">
    <property type="entry name" value="Cupin_2"/>
    <property type="match status" value="1"/>
</dbReference>
<proteinExistence type="predicted"/>
<keyword evidence="1" id="KW-0479">Metal-binding</keyword>
<comment type="caution">
    <text evidence="3">The sequence shown here is derived from an EMBL/GenBank/DDBJ whole genome shotgun (WGS) entry which is preliminary data.</text>
</comment>
<dbReference type="RefSeq" id="WP_404545635.1">
    <property type="nucleotide sequence ID" value="NZ_JADIKJ010000003.1"/>
</dbReference>
<accession>A0ABW8JGL3</accession>
<dbReference type="SUPFAM" id="SSF51182">
    <property type="entry name" value="RmlC-like cupins"/>
    <property type="match status" value="1"/>
</dbReference>
<evidence type="ECO:0000313" key="4">
    <source>
        <dbReference type="Proteomes" id="UP001620461"/>
    </source>
</evidence>
<evidence type="ECO:0000256" key="1">
    <source>
        <dbReference type="ARBA" id="ARBA00022723"/>
    </source>
</evidence>
<dbReference type="EMBL" id="JADIKJ010000003">
    <property type="protein sequence ID" value="MFK2899634.1"/>
    <property type="molecule type" value="Genomic_DNA"/>
</dbReference>
<name>A0ABW8JGL3_9GAMM</name>
<dbReference type="PANTHER" id="PTHR35848">
    <property type="entry name" value="OXALATE-BINDING PROTEIN"/>
    <property type="match status" value="1"/>
</dbReference>
<dbReference type="Proteomes" id="UP001620461">
    <property type="component" value="Unassembled WGS sequence"/>
</dbReference>
<evidence type="ECO:0000313" key="3">
    <source>
        <dbReference type="EMBL" id="MFK2899634.1"/>
    </source>
</evidence>
<sequence>MQNLLSSQARVPTVNQSTALLRASDIEAMSAIRSVHTLNDNAIRLKKSVGDAVGLTQLGAHIITLMPGHESSEYHRHLYEEECVYILSGRGEALIDDERHSIGAGDFLGFIRRGPAHVITNTGHEPFVFLVVGQRLEQDVCDYPHQRVRLYTAGEHEAYVKL</sequence>
<dbReference type="Gene3D" id="2.60.120.10">
    <property type="entry name" value="Jelly Rolls"/>
    <property type="match status" value="1"/>
</dbReference>
<dbReference type="InterPro" id="IPR014710">
    <property type="entry name" value="RmlC-like_jellyroll"/>
</dbReference>
<dbReference type="InterPro" id="IPR011051">
    <property type="entry name" value="RmlC_Cupin_sf"/>
</dbReference>
<keyword evidence="4" id="KW-1185">Reference proteome</keyword>
<organism evidence="3 4">
    <name type="scientific">Dyella jejuensis</name>
    <dbReference type="NCBI Taxonomy" id="1432009"/>
    <lineage>
        <taxon>Bacteria</taxon>
        <taxon>Pseudomonadati</taxon>
        <taxon>Pseudomonadota</taxon>
        <taxon>Gammaproteobacteria</taxon>
        <taxon>Lysobacterales</taxon>
        <taxon>Rhodanobacteraceae</taxon>
        <taxon>Dyella</taxon>
    </lineage>
</organism>
<dbReference type="CDD" id="cd02224">
    <property type="entry name" value="cupin_SPO2919-like"/>
    <property type="match status" value="1"/>
</dbReference>
<dbReference type="InterPro" id="IPR013096">
    <property type="entry name" value="Cupin_2"/>
</dbReference>
<protein>
    <submittedName>
        <fullName evidence="3">Cupin domain-containing protein</fullName>
    </submittedName>
</protein>
<gene>
    <name evidence="3" type="ORF">ISP15_04735</name>
</gene>
<reference evidence="3 4" key="1">
    <citation type="submission" date="2020-10" db="EMBL/GenBank/DDBJ databases">
        <title>Phylogeny of dyella-like bacteria.</title>
        <authorList>
            <person name="Fu J."/>
        </authorList>
    </citation>
    <scope>NUCLEOTIDE SEQUENCE [LARGE SCALE GENOMIC DNA]</scope>
    <source>
        <strain evidence="3 4">JP1</strain>
    </source>
</reference>
<dbReference type="InterPro" id="IPR051610">
    <property type="entry name" value="GPI/OXD"/>
</dbReference>
<feature type="domain" description="Cupin type-2" evidence="2">
    <location>
        <begin position="62"/>
        <end position="132"/>
    </location>
</feature>